<sequence>MMIGGSDPDPLWLVVGRDWVWSPRIRDSGRATSPIFQPPRPPPAARGYARGYYEVGWSDEGGIRGCGSDSPPPRPRLTFGPEHGNEATAFAFETDKLLSAASEISLGCDNVSVNGCNEVRRD</sequence>
<evidence type="ECO:0000313" key="3">
    <source>
        <dbReference type="Proteomes" id="UP000243459"/>
    </source>
</evidence>
<name>A0A5P1E484_ASPOF</name>
<evidence type="ECO:0000313" key="2">
    <source>
        <dbReference type="EMBL" id="ONK57444.1"/>
    </source>
</evidence>
<dbReference type="AlphaFoldDB" id="A0A5P1E484"/>
<accession>A0A5P1E484</accession>
<organism evidence="2 3">
    <name type="scientific">Asparagus officinalis</name>
    <name type="common">Garden asparagus</name>
    <dbReference type="NCBI Taxonomy" id="4686"/>
    <lineage>
        <taxon>Eukaryota</taxon>
        <taxon>Viridiplantae</taxon>
        <taxon>Streptophyta</taxon>
        <taxon>Embryophyta</taxon>
        <taxon>Tracheophyta</taxon>
        <taxon>Spermatophyta</taxon>
        <taxon>Magnoliopsida</taxon>
        <taxon>Liliopsida</taxon>
        <taxon>Asparagales</taxon>
        <taxon>Asparagaceae</taxon>
        <taxon>Asparagoideae</taxon>
        <taxon>Asparagus</taxon>
    </lineage>
</organism>
<protein>
    <submittedName>
        <fullName evidence="2">Uncharacterized protein</fullName>
    </submittedName>
</protein>
<reference evidence="3" key="1">
    <citation type="journal article" date="2017" name="Nat. Commun.">
        <title>The asparagus genome sheds light on the origin and evolution of a young Y chromosome.</title>
        <authorList>
            <person name="Harkess A."/>
            <person name="Zhou J."/>
            <person name="Xu C."/>
            <person name="Bowers J.E."/>
            <person name="Van der Hulst R."/>
            <person name="Ayyampalayam S."/>
            <person name="Mercati F."/>
            <person name="Riccardi P."/>
            <person name="McKain M.R."/>
            <person name="Kakrana A."/>
            <person name="Tang H."/>
            <person name="Ray J."/>
            <person name="Groenendijk J."/>
            <person name="Arikit S."/>
            <person name="Mathioni S.M."/>
            <person name="Nakano M."/>
            <person name="Shan H."/>
            <person name="Telgmann-Rauber A."/>
            <person name="Kanno A."/>
            <person name="Yue Z."/>
            <person name="Chen H."/>
            <person name="Li W."/>
            <person name="Chen Y."/>
            <person name="Xu X."/>
            <person name="Zhang Y."/>
            <person name="Luo S."/>
            <person name="Chen H."/>
            <person name="Gao J."/>
            <person name="Mao Z."/>
            <person name="Pires J.C."/>
            <person name="Luo M."/>
            <person name="Kudrna D."/>
            <person name="Wing R.A."/>
            <person name="Meyers B.C."/>
            <person name="Yi K."/>
            <person name="Kong H."/>
            <person name="Lavrijsen P."/>
            <person name="Sunseri F."/>
            <person name="Falavigna A."/>
            <person name="Ye Y."/>
            <person name="Leebens-Mack J.H."/>
            <person name="Chen G."/>
        </authorList>
    </citation>
    <scope>NUCLEOTIDE SEQUENCE [LARGE SCALE GENOMIC DNA]</scope>
    <source>
        <strain evidence="3">cv. DH0086</strain>
    </source>
</reference>
<dbReference type="EMBL" id="CM007389">
    <property type="protein sequence ID" value="ONK57444.1"/>
    <property type="molecule type" value="Genomic_DNA"/>
</dbReference>
<dbReference type="Proteomes" id="UP000243459">
    <property type="component" value="Chromosome 9"/>
</dbReference>
<evidence type="ECO:0000256" key="1">
    <source>
        <dbReference type="SAM" id="MobiDB-lite"/>
    </source>
</evidence>
<gene>
    <name evidence="2" type="ORF">A4U43_C09F580</name>
</gene>
<proteinExistence type="predicted"/>
<dbReference type="Gramene" id="ONK57444">
    <property type="protein sequence ID" value="ONK57444"/>
    <property type="gene ID" value="A4U43_C09F580"/>
</dbReference>
<keyword evidence="3" id="KW-1185">Reference proteome</keyword>
<feature type="region of interest" description="Disordered" evidence="1">
    <location>
        <begin position="63"/>
        <end position="82"/>
    </location>
</feature>